<gene>
    <name evidence="2" type="ORF">POBO1169_LOCUS14613</name>
</gene>
<dbReference type="EMBL" id="HBFA01028891">
    <property type="protein sequence ID" value="CAD8679559.1"/>
    <property type="molecule type" value="Transcribed_RNA"/>
</dbReference>
<evidence type="ECO:0008006" key="3">
    <source>
        <dbReference type="Google" id="ProtNLM"/>
    </source>
</evidence>
<evidence type="ECO:0000256" key="1">
    <source>
        <dbReference type="SAM" id="SignalP"/>
    </source>
</evidence>
<feature type="signal peptide" evidence="1">
    <location>
        <begin position="1"/>
        <end position="22"/>
    </location>
</feature>
<name>A0A7S0WR72_9CHLO</name>
<keyword evidence="1" id="KW-0732">Signal</keyword>
<evidence type="ECO:0000313" key="2">
    <source>
        <dbReference type="EMBL" id="CAD8679559.1"/>
    </source>
</evidence>
<feature type="chain" id="PRO_5030655717" description="EGF-like domain-containing protein" evidence="1">
    <location>
        <begin position="23"/>
        <end position="130"/>
    </location>
</feature>
<protein>
    <recommendedName>
        <fullName evidence="3">EGF-like domain-containing protein</fullName>
    </recommendedName>
</protein>
<proteinExistence type="predicted"/>
<reference evidence="2" key="1">
    <citation type="submission" date="2021-01" db="EMBL/GenBank/DDBJ databases">
        <authorList>
            <person name="Corre E."/>
            <person name="Pelletier E."/>
            <person name="Niang G."/>
            <person name="Scheremetjew M."/>
            <person name="Finn R."/>
            <person name="Kale V."/>
            <person name="Holt S."/>
            <person name="Cochrane G."/>
            <person name="Meng A."/>
            <person name="Brown T."/>
            <person name="Cohen L."/>
        </authorList>
    </citation>
    <scope>NUCLEOTIDE SEQUENCE</scope>
    <source>
        <strain evidence="2">CCMP722</strain>
    </source>
</reference>
<accession>A0A7S0WR72</accession>
<sequence length="130" mass="14749">MVSSRVFIVALVLFAGVSLIDAKPKVGTKSTCHSYVCKTDYGYFSAKSEWDEKLESCECVPYFRSGPCKERKCDDGYMTHEEGDECKCFWPCDGLHCTGPYIATPDYERHDPDNLCTCQLPPRNKCHDEL</sequence>
<dbReference type="AlphaFoldDB" id="A0A7S0WR72"/>
<organism evidence="2">
    <name type="scientific">Pyramimonas obovata</name>
    <dbReference type="NCBI Taxonomy" id="1411642"/>
    <lineage>
        <taxon>Eukaryota</taxon>
        <taxon>Viridiplantae</taxon>
        <taxon>Chlorophyta</taxon>
        <taxon>Pyramimonadophyceae</taxon>
        <taxon>Pyramimonadales</taxon>
        <taxon>Pyramimonadaceae</taxon>
        <taxon>Pyramimonas</taxon>
        <taxon>Pyramimonas incertae sedis</taxon>
    </lineage>
</organism>